<accession>A0A3N2CYQ5</accession>
<dbReference type="Proteomes" id="UP000281738">
    <property type="component" value="Unassembled WGS sequence"/>
</dbReference>
<feature type="region of interest" description="Disordered" evidence="1">
    <location>
        <begin position="1"/>
        <end position="34"/>
    </location>
</feature>
<keyword evidence="3" id="KW-1185">Reference proteome</keyword>
<sequence>MTDRRGAASPGSERARAAARRAVIRRHHPDVGGDPEVLQRELAAVDAAYDGPAGTSPQVELRPPGRWQPLARRATRARRVVGHRTRVLRSRLPPGWPGARRWTDL</sequence>
<feature type="compositionally biased region" description="Basic residues" evidence="1">
    <location>
        <begin position="17"/>
        <end position="28"/>
    </location>
</feature>
<evidence type="ECO:0000256" key="1">
    <source>
        <dbReference type="SAM" id="MobiDB-lite"/>
    </source>
</evidence>
<gene>
    <name evidence="2" type="ORF">EDD33_3213</name>
</gene>
<dbReference type="RefSeq" id="WP_123391958.1">
    <property type="nucleotide sequence ID" value="NZ_RKHO01000001.1"/>
</dbReference>
<dbReference type="EMBL" id="RKHO01000001">
    <property type="protein sequence ID" value="ROR92324.1"/>
    <property type="molecule type" value="Genomic_DNA"/>
</dbReference>
<evidence type="ECO:0000313" key="3">
    <source>
        <dbReference type="Proteomes" id="UP000281738"/>
    </source>
</evidence>
<dbReference type="AlphaFoldDB" id="A0A3N2CYQ5"/>
<organism evidence="2 3">
    <name type="scientific">Nocardioides aurantiacus</name>
    <dbReference type="NCBI Taxonomy" id="86796"/>
    <lineage>
        <taxon>Bacteria</taxon>
        <taxon>Bacillati</taxon>
        <taxon>Actinomycetota</taxon>
        <taxon>Actinomycetes</taxon>
        <taxon>Propionibacteriales</taxon>
        <taxon>Nocardioidaceae</taxon>
        <taxon>Nocardioides</taxon>
    </lineage>
</organism>
<name>A0A3N2CYQ5_9ACTN</name>
<comment type="caution">
    <text evidence="2">The sequence shown here is derived from an EMBL/GenBank/DDBJ whole genome shotgun (WGS) entry which is preliminary data.</text>
</comment>
<reference evidence="2 3" key="1">
    <citation type="submission" date="2018-11" db="EMBL/GenBank/DDBJ databases">
        <title>Sequencing the genomes of 1000 actinobacteria strains.</title>
        <authorList>
            <person name="Klenk H.-P."/>
        </authorList>
    </citation>
    <scope>NUCLEOTIDE SEQUENCE [LARGE SCALE GENOMIC DNA]</scope>
    <source>
        <strain evidence="2 3">DSM 12652</strain>
    </source>
</reference>
<protein>
    <submittedName>
        <fullName evidence="2">Uncharacterized protein</fullName>
    </submittedName>
</protein>
<proteinExistence type="predicted"/>
<dbReference type="OrthoDB" id="5198651at2"/>
<evidence type="ECO:0000313" key="2">
    <source>
        <dbReference type="EMBL" id="ROR92324.1"/>
    </source>
</evidence>